<evidence type="ECO:0000256" key="1">
    <source>
        <dbReference type="ARBA" id="ARBA00006216"/>
    </source>
</evidence>
<dbReference type="eggNOG" id="COG0396">
    <property type="taxonomic scope" value="Bacteria"/>
</dbReference>
<dbReference type="InterPro" id="IPR003439">
    <property type="entry name" value="ABC_transporter-like_ATP-bd"/>
</dbReference>
<gene>
    <name evidence="5" type="primary">sufC</name>
    <name evidence="5" type="ORF">HMPREF0889_0419</name>
    <name evidence="6" type="ORF">HMPREF1039_1511</name>
</gene>
<sequence>MSELLRVEGLKIAVEGKEILKGLDLTVRTGEIHVIMGSNGAGKSTLFNAVMGNPNYVVTAGHIFFEGKDITAEPVNERAKDGIFMAFQAPIAVQGISVENFIRNAKGTITGETQRIMPFRKKLHKQMDALSMNRSYAQRYVNDGFSGGERKKAEILQMCMLEPKLTMLDEIDSGLDVDAVRIVSETVAQYHNAENSILVITHHSEILQKLKPDFVHILIDGRIVKTGDASLIKEIEANGYDAYKTKAK</sequence>
<evidence type="ECO:0000313" key="5">
    <source>
        <dbReference type="EMBL" id="EFD93460.1"/>
    </source>
</evidence>
<dbReference type="AlphaFoldDB" id="D3LWH9"/>
<comment type="caution">
    <text evidence="5">The sequence shown here is derived from an EMBL/GenBank/DDBJ whole genome shotgun (WGS) entry which is preliminary data.</text>
</comment>
<dbReference type="EMBL" id="AFIJ01000044">
    <property type="protein sequence ID" value="EGL38386.1"/>
    <property type="molecule type" value="Genomic_DNA"/>
</dbReference>
<keyword evidence="2" id="KW-0547">Nucleotide-binding</keyword>
<dbReference type="PROSITE" id="PS50893">
    <property type="entry name" value="ABC_TRANSPORTER_2"/>
    <property type="match status" value="1"/>
</dbReference>
<evidence type="ECO:0000313" key="7">
    <source>
        <dbReference type="Proteomes" id="UP000003242"/>
    </source>
</evidence>
<organism evidence="5 7">
    <name type="scientific">Megasphaera lornae</name>
    <dbReference type="NCBI Taxonomy" id="1000568"/>
    <lineage>
        <taxon>Bacteria</taxon>
        <taxon>Bacillati</taxon>
        <taxon>Bacillota</taxon>
        <taxon>Negativicutes</taxon>
        <taxon>Veillonellales</taxon>
        <taxon>Veillonellaceae</taxon>
        <taxon>Megasphaera</taxon>
    </lineage>
</organism>
<evidence type="ECO:0000256" key="3">
    <source>
        <dbReference type="ARBA" id="ARBA00022840"/>
    </source>
</evidence>
<dbReference type="Proteomes" id="UP000003242">
    <property type="component" value="Unassembled WGS sequence"/>
</dbReference>
<keyword evidence="3" id="KW-0067">ATP-binding</keyword>
<dbReference type="PANTHER" id="PTHR43204:SF1">
    <property type="entry name" value="ABC TRANSPORTER I FAMILY MEMBER 6, CHLOROPLASTIC"/>
    <property type="match status" value="1"/>
</dbReference>
<dbReference type="Proteomes" id="UP000004018">
    <property type="component" value="Unassembled WGS sequence"/>
</dbReference>
<dbReference type="RefSeq" id="WP_007391760.1">
    <property type="nucleotide sequence ID" value="NZ_ADGP01000028.1"/>
</dbReference>
<dbReference type="Gene3D" id="3.40.50.300">
    <property type="entry name" value="P-loop containing nucleotide triphosphate hydrolases"/>
    <property type="match status" value="1"/>
</dbReference>
<dbReference type="Pfam" id="PF00005">
    <property type="entry name" value="ABC_tran"/>
    <property type="match status" value="1"/>
</dbReference>
<dbReference type="OrthoDB" id="9806149at2"/>
<dbReference type="PANTHER" id="PTHR43204">
    <property type="entry name" value="ABC TRANSPORTER I FAMILY MEMBER 6, CHLOROPLASTIC"/>
    <property type="match status" value="1"/>
</dbReference>
<dbReference type="InterPro" id="IPR010230">
    <property type="entry name" value="FeS-cluster_ATPase_SufC"/>
</dbReference>
<evidence type="ECO:0000259" key="4">
    <source>
        <dbReference type="PROSITE" id="PS50893"/>
    </source>
</evidence>
<dbReference type="CDD" id="cd03217">
    <property type="entry name" value="ABC_FeS_Assembly"/>
    <property type="match status" value="1"/>
</dbReference>
<feature type="domain" description="ABC transporter" evidence="4">
    <location>
        <begin position="5"/>
        <end position="245"/>
    </location>
</feature>
<proteinExistence type="inferred from homology"/>
<reference evidence="7" key="1">
    <citation type="submission" date="2009-12" db="EMBL/GenBank/DDBJ databases">
        <title>Sequence of Clostridiales genomosp. BVAB3 str. UPII9-5.</title>
        <authorList>
            <person name="Madupu R."/>
            <person name="Durkin A.S."/>
            <person name="Torralba M."/>
            <person name="Methe B."/>
            <person name="Sutton G.G."/>
            <person name="Strausberg R.L."/>
            <person name="Nelson K.E."/>
        </authorList>
    </citation>
    <scope>NUCLEOTIDE SEQUENCE [LARGE SCALE GENOMIC DNA]</scope>
    <source>
        <strain evidence="7">28L</strain>
    </source>
</reference>
<dbReference type="EMBL" id="ADGP01000028">
    <property type="protein sequence ID" value="EFD93460.1"/>
    <property type="molecule type" value="Genomic_DNA"/>
</dbReference>
<evidence type="ECO:0000256" key="2">
    <source>
        <dbReference type="ARBA" id="ARBA00022741"/>
    </source>
</evidence>
<protein>
    <submittedName>
        <fullName evidence="5">FeS assembly ATPase SufC</fullName>
    </submittedName>
</protein>
<dbReference type="SUPFAM" id="SSF52540">
    <property type="entry name" value="P-loop containing nucleoside triphosphate hydrolases"/>
    <property type="match status" value="1"/>
</dbReference>
<dbReference type="GO" id="GO:0016887">
    <property type="term" value="F:ATP hydrolysis activity"/>
    <property type="evidence" value="ECO:0007669"/>
    <property type="project" value="InterPro"/>
</dbReference>
<evidence type="ECO:0000313" key="8">
    <source>
        <dbReference type="Proteomes" id="UP000004018"/>
    </source>
</evidence>
<reference evidence="5" key="2">
    <citation type="submission" date="2009-12" db="EMBL/GenBank/DDBJ databases">
        <authorList>
            <person name="Madupu R."/>
            <person name="Durkin A.S."/>
            <person name="Torralba M."/>
            <person name="Methe B."/>
            <person name="Sutton G.G."/>
            <person name="Strausberg R.L."/>
            <person name="Nelson K.E."/>
        </authorList>
    </citation>
    <scope>NUCLEOTIDE SEQUENCE</scope>
    <source>
        <strain evidence="5">28L</strain>
    </source>
</reference>
<dbReference type="NCBIfam" id="TIGR01978">
    <property type="entry name" value="sufC"/>
    <property type="match status" value="1"/>
</dbReference>
<evidence type="ECO:0000313" key="6">
    <source>
        <dbReference type="EMBL" id="EGL38386.1"/>
    </source>
</evidence>
<reference evidence="6 8" key="3">
    <citation type="submission" date="2011-04" db="EMBL/GenBank/DDBJ databases">
        <authorList>
            <person name="Harkins D.M."/>
            <person name="Madupu R."/>
            <person name="Durkin A.S."/>
            <person name="Torralba M."/>
            <person name="Methe B."/>
            <person name="Sutton G.G."/>
            <person name="Nelson K.E."/>
        </authorList>
    </citation>
    <scope>NUCLEOTIDE SEQUENCE [LARGE SCALE GENOMIC DNA]</scope>
    <source>
        <strain evidence="6 8">UPII 199-6</strain>
    </source>
</reference>
<accession>D3LWH9</accession>
<dbReference type="GO" id="GO:0005524">
    <property type="term" value="F:ATP binding"/>
    <property type="evidence" value="ECO:0007669"/>
    <property type="project" value="UniProtKB-KW"/>
</dbReference>
<name>D3LWH9_9FIRM</name>
<comment type="similarity">
    <text evidence="1">Belongs to the ABC transporter superfamily. Ycf16 family.</text>
</comment>
<dbReference type="InterPro" id="IPR027417">
    <property type="entry name" value="P-loop_NTPase"/>
</dbReference>
<keyword evidence="8" id="KW-1185">Reference proteome</keyword>
<dbReference type="STRING" id="699218.HMPREF0889_0419"/>